<organism evidence="1 2">
    <name type="scientific">Populus alba x Populus x berolinensis</name>
    <dbReference type="NCBI Taxonomy" id="444605"/>
    <lineage>
        <taxon>Eukaryota</taxon>
        <taxon>Viridiplantae</taxon>
        <taxon>Streptophyta</taxon>
        <taxon>Embryophyta</taxon>
        <taxon>Tracheophyta</taxon>
        <taxon>Spermatophyta</taxon>
        <taxon>Magnoliopsida</taxon>
        <taxon>eudicotyledons</taxon>
        <taxon>Gunneridae</taxon>
        <taxon>Pentapetalae</taxon>
        <taxon>rosids</taxon>
        <taxon>fabids</taxon>
        <taxon>Malpighiales</taxon>
        <taxon>Salicaceae</taxon>
        <taxon>Saliceae</taxon>
        <taxon>Populus</taxon>
    </lineage>
</organism>
<evidence type="ECO:0000313" key="2">
    <source>
        <dbReference type="Proteomes" id="UP001164929"/>
    </source>
</evidence>
<proteinExistence type="predicted"/>
<dbReference type="Proteomes" id="UP001164929">
    <property type="component" value="Chromosome 3"/>
</dbReference>
<evidence type="ECO:0000313" key="1">
    <source>
        <dbReference type="EMBL" id="KAJ7003744.1"/>
    </source>
</evidence>
<name>A0AAD6WAS2_9ROSI</name>
<keyword evidence="2" id="KW-1185">Reference proteome</keyword>
<comment type="caution">
    <text evidence="1">The sequence shown here is derived from an EMBL/GenBank/DDBJ whole genome shotgun (WGS) entry which is preliminary data.</text>
</comment>
<gene>
    <name evidence="1" type="ORF">NC653_008832</name>
</gene>
<sequence>MHNLQNMSIQAPIKGNLSRFSLGGGYQKAWFFQARLTRSPLVLLMYI</sequence>
<dbReference type="AlphaFoldDB" id="A0AAD6WAS2"/>
<dbReference type="EMBL" id="JAQIZT010000003">
    <property type="protein sequence ID" value="KAJ7003744.1"/>
    <property type="molecule type" value="Genomic_DNA"/>
</dbReference>
<accession>A0AAD6WAS2</accession>
<reference evidence="1" key="1">
    <citation type="journal article" date="2023" name="Mol. Ecol. Resour.">
        <title>Chromosome-level genome assembly of a triploid poplar Populus alba 'Berolinensis'.</title>
        <authorList>
            <person name="Chen S."/>
            <person name="Yu Y."/>
            <person name="Wang X."/>
            <person name="Wang S."/>
            <person name="Zhang T."/>
            <person name="Zhou Y."/>
            <person name="He R."/>
            <person name="Meng N."/>
            <person name="Wang Y."/>
            <person name="Liu W."/>
            <person name="Liu Z."/>
            <person name="Liu J."/>
            <person name="Guo Q."/>
            <person name="Huang H."/>
            <person name="Sederoff R.R."/>
            <person name="Wang G."/>
            <person name="Qu G."/>
            <person name="Chen S."/>
        </authorList>
    </citation>
    <scope>NUCLEOTIDE SEQUENCE</scope>
    <source>
        <strain evidence="1">SC-2020</strain>
    </source>
</reference>
<protein>
    <submittedName>
        <fullName evidence="1">Uncharacterized protein</fullName>
    </submittedName>
</protein>